<dbReference type="Proteomes" id="UP000245678">
    <property type="component" value="Unassembled WGS sequence"/>
</dbReference>
<organism evidence="2 3">
    <name type="scientific">Mucilaginibacter oryzae</name>
    <dbReference type="NCBI Taxonomy" id="468058"/>
    <lineage>
        <taxon>Bacteria</taxon>
        <taxon>Pseudomonadati</taxon>
        <taxon>Bacteroidota</taxon>
        <taxon>Sphingobacteriia</taxon>
        <taxon>Sphingobacteriales</taxon>
        <taxon>Sphingobacteriaceae</taxon>
        <taxon>Mucilaginibacter</taxon>
    </lineage>
</organism>
<reference evidence="2 3" key="1">
    <citation type="submission" date="2018-05" db="EMBL/GenBank/DDBJ databases">
        <title>Genomic Encyclopedia of Archaeal and Bacterial Type Strains, Phase II (KMG-II): from individual species to whole genera.</title>
        <authorList>
            <person name="Goeker M."/>
        </authorList>
    </citation>
    <scope>NUCLEOTIDE SEQUENCE [LARGE SCALE GENOMIC DNA]</scope>
    <source>
        <strain evidence="2 3">DSM 19975</strain>
    </source>
</reference>
<dbReference type="GO" id="GO:0015097">
    <property type="term" value="F:mercury ion transmembrane transporter activity"/>
    <property type="evidence" value="ECO:0007669"/>
    <property type="project" value="InterPro"/>
</dbReference>
<evidence type="ECO:0000256" key="1">
    <source>
        <dbReference type="SAM" id="Phobius"/>
    </source>
</evidence>
<protein>
    <submittedName>
        <fullName evidence="2">MerC mercury resistance protein</fullName>
    </submittedName>
</protein>
<proteinExistence type="predicted"/>
<accession>A0A316HD96</accession>
<evidence type="ECO:0000313" key="2">
    <source>
        <dbReference type="EMBL" id="PWK78498.1"/>
    </source>
</evidence>
<feature type="transmembrane region" description="Helical" evidence="1">
    <location>
        <begin position="21"/>
        <end position="44"/>
    </location>
</feature>
<evidence type="ECO:0000313" key="3">
    <source>
        <dbReference type="Proteomes" id="UP000245678"/>
    </source>
</evidence>
<dbReference type="EMBL" id="QGHA01000003">
    <property type="protein sequence ID" value="PWK78498.1"/>
    <property type="molecule type" value="Genomic_DNA"/>
</dbReference>
<dbReference type="AlphaFoldDB" id="A0A316HD96"/>
<dbReference type="RefSeq" id="WP_109608023.1">
    <property type="nucleotide sequence ID" value="NZ_QGHA01000003.1"/>
</dbReference>
<comment type="caution">
    <text evidence="2">The sequence shown here is derived from an EMBL/GenBank/DDBJ whole genome shotgun (WGS) entry which is preliminary data.</text>
</comment>
<sequence>MNFQKLSPLLDNIGLTASTLCAVHCAVVPLVLTGLPLIGLGFLANAWVEWAMIIFALAIGAYSIGLSYTRTHHRSLPLLMLATGFGLILAGHVFSAFVNEALVVPAGGLLIAAAHYVNYRFTGTCNHDHKVYKLKKVE</sequence>
<keyword evidence="3" id="KW-1185">Reference proteome</keyword>
<dbReference type="Pfam" id="PF03203">
    <property type="entry name" value="MerC"/>
    <property type="match status" value="1"/>
</dbReference>
<feature type="transmembrane region" description="Helical" evidence="1">
    <location>
        <begin position="101"/>
        <end position="119"/>
    </location>
</feature>
<feature type="transmembrane region" description="Helical" evidence="1">
    <location>
        <begin position="76"/>
        <end position="95"/>
    </location>
</feature>
<name>A0A316HD96_9SPHI</name>
<gene>
    <name evidence="2" type="ORF">LX99_02342</name>
</gene>
<dbReference type="GO" id="GO:0016020">
    <property type="term" value="C:membrane"/>
    <property type="evidence" value="ECO:0007669"/>
    <property type="project" value="InterPro"/>
</dbReference>
<keyword evidence="1" id="KW-0812">Transmembrane</keyword>
<keyword evidence="1" id="KW-0472">Membrane</keyword>
<feature type="transmembrane region" description="Helical" evidence="1">
    <location>
        <begin position="50"/>
        <end position="69"/>
    </location>
</feature>
<keyword evidence="1" id="KW-1133">Transmembrane helix</keyword>
<dbReference type="InterPro" id="IPR004891">
    <property type="entry name" value="Mercury-R_MerC"/>
</dbReference>